<dbReference type="EMBL" id="VJMJ01000076">
    <property type="protein sequence ID" value="KAF0738335.1"/>
    <property type="molecule type" value="Genomic_DNA"/>
</dbReference>
<sequence>MAETLRDANGTITNNRLCNVNYKLGGIFKDDMMCIVGVQPCAGDAGGPAIVLDYDNRPAVVALQSWYDRNCSSNYGGFVGLSAAQDFLKPFLHGFPNDVCKPGFQRPSLN</sequence>
<protein>
    <recommendedName>
        <fullName evidence="2">Peptidase S1 domain-containing protein</fullName>
    </recommendedName>
</protein>
<evidence type="ECO:0000313" key="3">
    <source>
        <dbReference type="EMBL" id="KAF0738335.1"/>
    </source>
</evidence>
<dbReference type="GO" id="GO:0006508">
    <property type="term" value="P:proteolysis"/>
    <property type="evidence" value="ECO:0007669"/>
    <property type="project" value="InterPro"/>
</dbReference>
<comment type="caution">
    <text evidence="3">The sequence shown here is derived from an EMBL/GenBank/DDBJ whole genome shotgun (WGS) entry which is preliminary data.</text>
</comment>
<dbReference type="InterPro" id="IPR001254">
    <property type="entry name" value="Trypsin_dom"/>
</dbReference>
<dbReference type="Proteomes" id="UP000481153">
    <property type="component" value="Unassembled WGS sequence"/>
</dbReference>
<dbReference type="InterPro" id="IPR043504">
    <property type="entry name" value="Peptidase_S1_PA_chymotrypsin"/>
</dbReference>
<reference evidence="3 4" key="1">
    <citation type="submission" date="2019-07" db="EMBL/GenBank/DDBJ databases">
        <title>Genomics analysis of Aphanomyces spp. identifies a new class of oomycete effector associated with host adaptation.</title>
        <authorList>
            <person name="Gaulin E."/>
        </authorList>
    </citation>
    <scope>NUCLEOTIDE SEQUENCE [LARGE SCALE GENOMIC DNA]</scope>
    <source>
        <strain evidence="3 4">ATCC 201684</strain>
    </source>
</reference>
<dbReference type="GO" id="GO:0004252">
    <property type="term" value="F:serine-type endopeptidase activity"/>
    <property type="evidence" value="ECO:0007669"/>
    <property type="project" value="InterPro"/>
</dbReference>
<evidence type="ECO:0000313" key="4">
    <source>
        <dbReference type="Proteomes" id="UP000481153"/>
    </source>
</evidence>
<organism evidence="3 4">
    <name type="scientific">Aphanomyces euteiches</name>
    <dbReference type="NCBI Taxonomy" id="100861"/>
    <lineage>
        <taxon>Eukaryota</taxon>
        <taxon>Sar</taxon>
        <taxon>Stramenopiles</taxon>
        <taxon>Oomycota</taxon>
        <taxon>Saprolegniomycetes</taxon>
        <taxon>Saprolegniales</taxon>
        <taxon>Verrucalvaceae</taxon>
        <taxon>Aphanomyces</taxon>
    </lineage>
</organism>
<proteinExistence type="predicted"/>
<evidence type="ECO:0000256" key="1">
    <source>
        <dbReference type="ARBA" id="ARBA00023026"/>
    </source>
</evidence>
<dbReference type="AlphaFoldDB" id="A0A6G0XE39"/>
<dbReference type="Gene3D" id="2.40.10.10">
    <property type="entry name" value="Trypsin-like serine proteases"/>
    <property type="match status" value="1"/>
</dbReference>
<gene>
    <name evidence="3" type="ORF">Ae201684_005773</name>
</gene>
<dbReference type="VEuPathDB" id="FungiDB:AeMF1_006613"/>
<evidence type="ECO:0000259" key="2">
    <source>
        <dbReference type="Pfam" id="PF00089"/>
    </source>
</evidence>
<feature type="domain" description="Peptidase S1" evidence="2">
    <location>
        <begin position="3"/>
        <end position="87"/>
    </location>
</feature>
<keyword evidence="4" id="KW-1185">Reference proteome</keyword>
<dbReference type="Pfam" id="PF00089">
    <property type="entry name" value="Trypsin"/>
    <property type="match status" value="1"/>
</dbReference>
<accession>A0A6G0XE39</accession>
<dbReference type="SUPFAM" id="SSF50494">
    <property type="entry name" value="Trypsin-like serine proteases"/>
    <property type="match status" value="1"/>
</dbReference>
<dbReference type="InterPro" id="IPR009003">
    <property type="entry name" value="Peptidase_S1_PA"/>
</dbReference>
<name>A0A6G0XE39_9STRA</name>
<keyword evidence="1" id="KW-0843">Virulence</keyword>